<dbReference type="Proteomes" id="UP000431462">
    <property type="component" value="Unassembled WGS sequence"/>
</dbReference>
<evidence type="ECO:0000313" key="1">
    <source>
        <dbReference type="EMBL" id="MTI98726.1"/>
    </source>
</evidence>
<protein>
    <submittedName>
        <fullName evidence="1">Uncharacterized protein</fullName>
    </submittedName>
</protein>
<dbReference type="AlphaFoldDB" id="A0A844HXB5"/>
<dbReference type="Pfam" id="PF02810">
    <property type="entry name" value="SEC-C"/>
    <property type="match status" value="1"/>
</dbReference>
<dbReference type="Gene3D" id="3.10.450.50">
    <property type="match status" value="1"/>
</dbReference>
<dbReference type="InterPro" id="IPR004027">
    <property type="entry name" value="SEC_C_motif"/>
</dbReference>
<sequence>MVKTIEFIHSRKLSAADVTKINHVIKSRSQSSIAAGKEAWLYPEKNLTCEWSEIKEVLAPPSDELYKFGGELYARFEDGSVYYQDAYGRTSNDDYLKKDTDEKKLGRNEPCGCGSGKKYKNCCRNIPINLRTTWEVASIRERNLAFCNCIRDVLALNKGKTWLDVRRELSNEQIKEIYGFYSALWPREIDLYAMLPKPDGAFRGLYTGQIDIRVIGARALPMASVFDEFLIQSPILNPNNVRPEFSPIETPQAYKYQALKDFLFMLELEPFIGEGVVNVIPDPGNHDQDLQRSMMDIARRRDSLEPCESDARLSFELTTQDLLNSTAMMPRALRIQLFEDQFRLAKAEAESIVTALENMAEASPLMVLQKLEGGKGGQFIQSCMAPNFEMALFLGQVTGAVLITDSETRWQQLSKAMHLNQGFARHPWKVIQDQLQRVPVDYRFIDTLKKAEGQFSTLRGLLKSLDSMIQRDERDAGHINNLATKTGSFSGSLDEKDEMAPLESLEILSPEGGFYDLKVQRLLARSSCTHYEDRVRSIYGIGLPQ</sequence>
<comment type="caution">
    <text evidence="1">The sequence shown here is derived from an EMBL/GenBank/DDBJ whole genome shotgun (WGS) entry which is preliminary data.</text>
</comment>
<gene>
    <name evidence="1" type="ORF">FH752_08905</name>
</gene>
<evidence type="ECO:0000313" key="2">
    <source>
        <dbReference type="Proteomes" id="UP000431462"/>
    </source>
</evidence>
<dbReference type="EMBL" id="VENC01000008">
    <property type="protein sequence ID" value="MTI98726.1"/>
    <property type="molecule type" value="Genomic_DNA"/>
</dbReference>
<organism evidence="1 2">
    <name type="scientific">Marinobacter adhaerens</name>
    <dbReference type="NCBI Taxonomy" id="1033846"/>
    <lineage>
        <taxon>Bacteria</taxon>
        <taxon>Pseudomonadati</taxon>
        <taxon>Pseudomonadota</taxon>
        <taxon>Gammaproteobacteria</taxon>
        <taxon>Pseudomonadales</taxon>
        <taxon>Marinobacteraceae</taxon>
        <taxon>Marinobacter</taxon>
    </lineage>
</organism>
<accession>A0A844HXB5</accession>
<reference evidence="1 2" key="1">
    <citation type="submission" date="2019-06" db="EMBL/GenBank/DDBJ databases">
        <title>Enrichment of Autotrophic Halophilic Microorganisms from Red Sea Brine Pool Using Microbial Electrosynthesis System.</title>
        <authorList>
            <person name="Alqahtani M.F."/>
            <person name="Bajracharya S."/>
            <person name="Katuri K.P."/>
            <person name="Ali M."/>
            <person name="Saikaly P.E."/>
        </authorList>
    </citation>
    <scope>NUCLEOTIDE SEQUENCE [LARGE SCALE GENOMIC DNA]</scope>
    <source>
        <strain evidence="1">MES15</strain>
    </source>
</reference>
<proteinExistence type="predicted"/>
<dbReference type="SUPFAM" id="SSF103642">
    <property type="entry name" value="Sec-C motif"/>
    <property type="match status" value="1"/>
</dbReference>
<name>A0A844HXB5_9GAMM</name>